<protein>
    <recommendedName>
        <fullName evidence="7">Fimbrial protein</fullName>
    </recommendedName>
</protein>
<evidence type="ECO:0000313" key="6">
    <source>
        <dbReference type="EMBL" id="EDH2656829.1"/>
    </source>
</evidence>
<dbReference type="EMBL" id="AACXCE010000024">
    <property type="protein sequence ID" value="EAN1155251.1"/>
    <property type="molecule type" value="Genomic_DNA"/>
</dbReference>
<evidence type="ECO:0008006" key="7">
    <source>
        <dbReference type="Google" id="ProtNLM"/>
    </source>
</evidence>
<dbReference type="Gene3D" id="2.60.40.2040">
    <property type="entry name" value="CFA/I fimbrial subunit E, pilin domain"/>
    <property type="match status" value="1"/>
</dbReference>
<organism evidence="3">
    <name type="scientific">Salmonella enterica</name>
    <name type="common">Salmonella choleraesuis</name>
    <dbReference type="NCBI Taxonomy" id="28901"/>
    <lineage>
        <taxon>Bacteria</taxon>
        <taxon>Pseudomonadati</taxon>
        <taxon>Pseudomonadota</taxon>
        <taxon>Gammaproteobacteria</taxon>
        <taxon>Enterobacterales</taxon>
        <taxon>Enterobacteriaceae</taxon>
        <taxon>Salmonella</taxon>
    </lineage>
</organism>
<evidence type="ECO:0000313" key="4">
    <source>
        <dbReference type="EMBL" id="EDB7005662.1"/>
    </source>
</evidence>
<dbReference type="AlphaFoldDB" id="A0A5V2JAN2"/>
<reference evidence="3" key="1">
    <citation type="submission" date="2019-09" db="EMBL/GenBank/DDBJ databases">
        <authorList>
            <consortium name="PulseNet: The National Subtyping Network for Foodborne Disease Surveillance"/>
            <person name="Tarr C.L."/>
            <person name="Trees E."/>
            <person name="Katz L.S."/>
            <person name="Carleton-Romer H.A."/>
            <person name="Stroika S."/>
            <person name="Kucerova Z."/>
            <person name="Roache K.F."/>
            <person name="Sabol A.L."/>
            <person name="Besser J."/>
            <person name="Gerner-Smidt P."/>
        </authorList>
    </citation>
    <scope>NUCLEOTIDE SEQUENCE</scope>
    <source>
        <strain evidence="2">PNUSAS047374</strain>
        <strain evidence="1">PNUSAS055305</strain>
        <strain evidence="3">PNUSAS101064</strain>
        <strain evidence="4">PNUSAS105734</strain>
        <strain evidence="5">PNUSAS109013</strain>
        <strain evidence="6">PNUSAS109849</strain>
    </source>
</reference>
<evidence type="ECO:0000313" key="5">
    <source>
        <dbReference type="EMBL" id="EDG1575456.1"/>
    </source>
</evidence>
<dbReference type="EMBL" id="AAGJFN010000011">
    <property type="protein sequence ID" value="EBO6615642.1"/>
    <property type="molecule type" value="Genomic_DNA"/>
</dbReference>
<evidence type="ECO:0000313" key="1">
    <source>
        <dbReference type="EMBL" id="EAN1155251.1"/>
    </source>
</evidence>
<dbReference type="EMBL" id="AAMDDY010000013">
    <property type="protein sequence ID" value="EDG1575456.1"/>
    <property type="molecule type" value="Genomic_DNA"/>
</dbReference>
<comment type="caution">
    <text evidence="3">The sequence shown here is derived from an EMBL/GenBank/DDBJ whole genome shotgun (WGS) entry which is preliminary data.</text>
</comment>
<dbReference type="EMBL" id="AALAKM010000011">
    <property type="protein sequence ID" value="ECX5279327.1"/>
    <property type="molecule type" value="Genomic_DNA"/>
</dbReference>
<evidence type="ECO:0000313" key="2">
    <source>
        <dbReference type="EMBL" id="EBO6615642.1"/>
    </source>
</evidence>
<gene>
    <name evidence="1" type="ORF">D7I59_21640</name>
    <name evidence="2" type="ORF">DWR91_22855</name>
    <name evidence="3" type="ORF">F6G31_21340</name>
    <name evidence="4" type="ORF">F9134_22585</name>
    <name evidence="6" type="ORF">GC630_20340</name>
    <name evidence="5" type="ORF">GCH55_20615</name>
</gene>
<dbReference type="EMBL" id="AAMGYZ010000019">
    <property type="protein sequence ID" value="EDH2656829.1"/>
    <property type="molecule type" value="Genomic_DNA"/>
</dbReference>
<evidence type="ECO:0000313" key="3">
    <source>
        <dbReference type="EMBL" id="ECX5279327.1"/>
    </source>
</evidence>
<name>A0A5V2JAN2_SALER</name>
<accession>A0A5V2JAN2</accession>
<dbReference type="EMBL" id="AALOJB010000046">
    <property type="protein sequence ID" value="EDB7005662.1"/>
    <property type="molecule type" value="Genomic_DNA"/>
</dbReference>
<proteinExistence type="predicted"/>
<sequence>MKDNLSSSLLHHKAVGKLKFPFDILLGIIMFIKNKICSAALLVATVSMGAHAITKNQSISLEAQIDDPASGFQVNATAGSWPSTPLNVLWNHTTNSFSNPKPIGFQVKSTENVTIALSSTAQLNNGKAVIPLVVSVNAGNASGISVTDIGLAAQKIMDKSTAATNAVFVPYELVIEATTTGMKDAAGAAITDTPLKPAPGSYSGSVDLVFESLI</sequence>